<proteinExistence type="evidence at transcript level"/>
<dbReference type="EMBL" id="PSQE01000005">
    <property type="protein sequence ID" value="RHN56110.1"/>
    <property type="molecule type" value="Genomic_DNA"/>
</dbReference>
<dbReference type="Gramene" id="rna31450">
    <property type="protein sequence ID" value="RHN56110.1"/>
    <property type="gene ID" value="gene31450"/>
</dbReference>
<dbReference type="AlphaFoldDB" id="A7KH68"/>
<dbReference type="Proteomes" id="UP000265566">
    <property type="component" value="Chromosome 5"/>
</dbReference>
<evidence type="ECO:0000259" key="2">
    <source>
        <dbReference type="Pfam" id="PF07127"/>
    </source>
</evidence>
<dbReference type="EMBL" id="EF414289">
    <property type="protein sequence ID" value="ABS31375.1"/>
    <property type="molecule type" value="mRNA"/>
</dbReference>
<keyword evidence="1" id="KW-0472">Membrane</keyword>
<reference evidence="4" key="2">
    <citation type="journal article" date="2018" name="Nat. Plants">
        <title>Whole-genome landscape of Medicago truncatula symbiotic genes.</title>
        <authorList>
            <person name="Pecrix Y."/>
            <person name="Gamas P."/>
            <person name="Carrere S."/>
        </authorList>
    </citation>
    <scope>NUCLEOTIDE SEQUENCE</scope>
    <source>
        <tissue evidence="4">Leaves</tissue>
    </source>
</reference>
<feature type="domain" description="Late nodulin" evidence="2">
    <location>
        <begin position="7"/>
        <end position="61"/>
    </location>
</feature>
<feature type="transmembrane region" description="Helical" evidence="1">
    <location>
        <begin position="12"/>
        <end position="35"/>
    </location>
</feature>
<gene>
    <name evidence="4" type="ORF">MtrunA17_Chr5g0425851</name>
</gene>
<evidence type="ECO:0000313" key="3">
    <source>
        <dbReference type="EMBL" id="ABS31375.1"/>
    </source>
</evidence>
<accession>A7KH68</accession>
<organism evidence="3">
    <name type="scientific">Medicago truncatula</name>
    <name type="common">Barrel medic</name>
    <name type="synonym">Medicago tribuloides</name>
    <dbReference type="NCBI Taxonomy" id="3880"/>
    <lineage>
        <taxon>Eukaryota</taxon>
        <taxon>Viridiplantae</taxon>
        <taxon>Streptophyta</taxon>
        <taxon>Embryophyta</taxon>
        <taxon>Tracheophyta</taxon>
        <taxon>Spermatophyta</taxon>
        <taxon>Magnoliopsida</taxon>
        <taxon>eudicotyledons</taxon>
        <taxon>Gunneridae</taxon>
        <taxon>Pentapetalae</taxon>
        <taxon>rosids</taxon>
        <taxon>fabids</taxon>
        <taxon>Fabales</taxon>
        <taxon>Fabaceae</taxon>
        <taxon>Papilionoideae</taxon>
        <taxon>50 kb inversion clade</taxon>
        <taxon>NPAAA clade</taxon>
        <taxon>Hologalegina</taxon>
        <taxon>IRL clade</taxon>
        <taxon>Trifolieae</taxon>
        <taxon>Medicago</taxon>
    </lineage>
</organism>
<dbReference type="Pfam" id="PF07127">
    <property type="entry name" value="Nodulin_late"/>
    <property type="match status" value="1"/>
</dbReference>
<sequence>MQKEKNMAKTFEFVYAMIIFILLFLVENNFAAYIIECQTDDDCPKSQLEMFAWKCVKNGCHLFGMYEDDDDP</sequence>
<evidence type="ECO:0000256" key="1">
    <source>
        <dbReference type="SAM" id="Phobius"/>
    </source>
</evidence>
<keyword evidence="1" id="KW-1133">Transmembrane helix</keyword>
<evidence type="ECO:0000313" key="4">
    <source>
        <dbReference type="EMBL" id="RHN56110.1"/>
    </source>
</evidence>
<protein>
    <submittedName>
        <fullName evidence="3">Nodule-specific cysteine-rich peptide 24</fullName>
    </submittedName>
    <submittedName>
        <fullName evidence="4">Putative Late nodulin</fullName>
    </submittedName>
</protein>
<reference evidence="3" key="1">
    <citation type="journal article" date="2007" name="Mol. Plant Microbe Interact.">
        <title>Genomic organization and evolutionary insights on GRP and NCR genes, two large nodule-specific gene families in Medicago truncatula.</title>
        <authorList>
            <person name="Alunni B."/>
            <person name="Kevei Z."/>
            <person name="Redondo-Nieto M."/>
            <person name="Kondorosi A."/>
            <person name="Mergaert P."/>
            <person name="Kondorosi E."/>
        </authorList>
    </citation>
    <scope>NUCLEOTIDE SEQUENCE</scope>
</reference>
<dbReference type="GO" id="GO:0046872">
    <property type="term" value="F:metal ion binding"/>
    <property type="evidence" value="ECO:0007669"/>
    <property type="project" value="InterPro"/>
</dbReference>
<name>A7KH68_MEDTR</name>
<dbReference type="InterPro" id="IPR009810">
    <property type="entry name" value="Nodulin_late_dom"/>
</dbReference>
<keyword evidence="1" id="KW-0812">Transmembrane</keyword>